<sequence length="23" mass="2839">MKFLLLYNVPHKYLSLVYLLRTN</sequence>
<dbReference type="Proteomes" id="UP001153321">
    <property type="component" value="Chromosome 7"/>
</dbReference>
<protein>
    <submittedName>
        <fullName evidence="1">Uncharacterized protein</fullName>
    </submittedName>
</protein>
<evidence type="ECO:0000313" key="2">
    <source>
        <dbReference type="Proteomes" id="UP001153321"/>
    </source>
</evidence>
<gene>
    <name evidence="1" type="ORF">SPLIT_LOCUS11669</name>
</gene>
<accession>A0A9P0NB11</accession>
<dbReference type="EMBL" id="LR824538">
    <property type="protein sequence ID" value="CAH1646317.1"/>
    <property type="molecule type" value="Genomic_DNA"/>
</dbReference>
<reference evidence="1" key="1">
    <citation type="submission" date="2022-02" db="EMBL/GenBank/DDBJ databases">
        <authorList>
            <person name="King R."/>
        </authorList>
    </citation>
    <scope>NUCLEOTIDE SEQUENCE</scope>
</reference>
<name>A0A9P0NB11_SPOLI</name>
<organism evidence="1 2">
    <name type="scientific">Spodoptera littoralis</name>
    <name type="common">Egyptian cotton leafworm</name>
    <dbReference type="NCBI Taxonomy" id="7109"/>
    <lineage>
        <taxon>Eukaryota</taxon>
        <taxon>Metazoa</taxon>
        <taxon>Ecdysozoa</taxon>
        <taxon>Arthropoda</taxon>
        <taxon>Hexapoda</taxon>
        <taxon>Insecta</taxon>
        <taxon>Pterygota</taxon>
        <taxon>Neoptera</taxon>
        <taxon>Endopterygota</taxon>
        <taxon>Lepidoptera</taxon>
        <taxon>Glossata</taxon>
        <taxon>Ditrysia</taxon>
        <taxon>Noctuoidea</taxon>
        <taxon>Noctuidae</taxon>
        <taxon>Amphipyrinae</taxon>
        <taxon>Spodoptera</taxon>
    </lineage>
</organism>
<proteinExistence type="predicted"/>
<keyword evidence="2" id="KW-1185">Reference proteome</keyword>
<dbReference type="AlphaFoldDB" id="A0A9P0NB11"/>
<evidence type="ECO:0000313" key="1">
    <source>
        <dbReference type="EMBL" id="CAH1646317.1"/>
    </source>
</evidence>